<evidence type="ECO:0000313" key="2">
    <source>
        <dbReference type="Proteomes" id="UP000238034"/>
    </source>
</evidence>
<keyword evidence="2" id="KW-1185">Reference proteome</keyword>
<dbReference type="Proteomes" id="UP000238034">
    <property type="component" value="Unassembled WGS sequence"/>
</dbReference>
<evidence type="ECO:0000313" key="1">
    <source>
        <dbReference type="EMBL" id="PRY50908.1"/>
    </source>
</evidence>
<proteinExistence type="predicted"/>
<name>A0A2T0TZC0_9SPHI</name>
<comment type="caution">
    <text evidence="1">The sequence shown here is derived from an EMBL/GenBank/DDBJ whole genome shotgun (WGS) entry which is preliminary data.</text>
</comment>
<dbReference type="OrthoDB" id="1144014at2"/>
<accession>A0A2T0TZC0</accession>
<dbReference type="EMBL" id="PVTH01000008">
    <property type="protein sequence ID" value="PRY50908.1"/>
    <property type="molecule type" value="Genomic_DNA"/>
</dbReference>
<organism evidence="1 2">
    <name type="scientific">Arcticibacter pallidicorallinus</name>
    <dbReference type="NCBI Taxonomy" id="1259464"/>
    <lineage>
        <taxon>Bacteria</taxon>
        <taxon>Pseudomonadati</taxon>
        <taxon>Bacteroidota</taxon>
        <taxon>Sphingobacteriia</taxon>
        <taxon>Sphingobacteriales</taxon>
        <taxon>Sphingobacteriaceae</taxon>
        <taxon>Arcticibacter</taxon>
    </lineage>
</organism>
<dbReference type="AlphaFoldDB" id="A0A2T0TZC0"/>
<gene>
    <name evidence="1" type="ORF">B0I27_108116</name>
</gene>
<dbReference type="PROSITE" id="PS51257">
    <property type="entry name" value="PROKAR_LIPOPROTEIN"/>
    <property type="match status" value="1"/>
</dbReference>
<protein>
    <recommendedName>
        <fullName evidence="3">Lipoprotein</fullName>
    </recommendedName>
</protein>
<dbReference type="RefSeq" id="WP_106294227.1">
    <property type="nucleotide sequence ID" value="NZ_PVTH01000008.1"/>
</dbReference>
<reference evidence="1 2" key="1">
    <citation type="submission" date="2018-03" db="EMBL/GenBank/DDBJ databases">
        <title>Genomic Encyclopedia of Type Strains, Phase III (KMG-III): the genomes of soil and plant-associated and newly described type strains.</title>
        <authorList>
            <person name="Whitman W."/>
        </authorList>
    </citation>
    <scope>NUCLEOTIDE SEQUENCE [LARGE SCALE GENOMIC DNA]</scope>
    <source>
        <strain evidence="1 2">CGMCC 1.9313</strain>
    </source>
</reference>
<sequence>MKRVAYFALLLFMMSCTNSPKVKEEAGDWLQGGDPTEITCWGIGDIELEDSYDILVEKAGLDHVKQDSLFKEGMFERVITRVWPNTEKEITVYWKEKKAPLVTIEMLELRDSASVYHFANGLKIGSTLQDLVKENGGIEFSFYGFGWDNGGTIVDFNSGKLSNNLPCFQGVLALPQEASADAGAGELMGDKLIKSSHPLFSKFNPRLVNIKIKNVG</sequence>
<evidence type="ECO:0008006" key="3">
    <source>
        <dbReference type="Google" id="ProtNLM"/>
    </source>
</evidence>